<dbReference type="InterPro" id="IPR036291">
    <property type="entry name" value="NAD(P)-bd_dom_sf"/>
</dbReference>
<dbReference type="SUPFAM" id="SSF51735">
    <property type="entry name" value="NAD(P)-binding Rossmann-fold domains"/>
    <property type="match status" value="1"/>
</dbReference>
<evidence type="ECO:0000313" key="1">
    <source>
        <dbReference type="EMBL" id="PJJ61191.1"/>
    </source>
</evidence>
<gene>
    <name evidence="1" type="ORF">CLV45_2629</name>
</gene>
<dbReference type="AlphaFoldDB" id="A0A2M9BTD4"/>
<keyword evidence="2" id="KW-1185">Reference proteome</keyword>
<dbReference type="RefSeq" id="WP_100336804.1">
    <property type="nucleotide sequence ID" value="NZ_PGFA01000001.1"/>
</dbReference>
<reference evidence="1 2" key="1">
    <citation type="submission" date="2017-11" db="EMBL/GenBank/DDBJ databases">
        <title>Genomic Encyclopedia of Archaeal and Bacterial Type Strains, Phase II (KMG-II): From Individual Species to Whole Genera.</title>
        <authorList>
            <person name="Goeker M."/>
        </authorList>
    </citation>
    <scope>NUCLEOTIDE SEQUENCE [LARGE SCALE GENOMIC DNA]</scope>
    <source>
        <strain evidence="1 2">DSM 11115</strain>
    </source>
</reference>
<protein>
    <recommendedName>
        <fullName evidence="3">Short subunit dehydrogenase</fullName>
    </recommendedName>
</protein>
<sequence>MSTSQTWFITGASPGLGLALARPLLAAEPAPPVHLLLGQDAYQRATHQLQARPQEIEAGPPLTVSTGFGGQ</sequence>
<organism evidence="1 2">
    <name type="scientific">Hymenobacter chitinivorans DSM 11115</name>
    <dbReference type="NCBI Taxonomy" id="1121954"/>
    <lineage>
        <taxon>Bacteria</taxon>
        <taxon>Pseudomonadati</taxon>
        <taxon>Bacteroidota</taxon>
        <taxon>Cytophagia</taxon>
        <taxon>Cytophagales</taxon>
        <taxon>Hymenobacteraceae</taxon>
        <taxon>Hymenobacter</taxon>
    </lineage>
</organism>
<dbReference type="Proteomes" id="UP000228535">
    <property type="component" value="Unassembled WGS sequence"/>
</dbReference>
<comment type="caution">
    <text evidence="1">The sequence shown here is derived from an EMBL/GenBank/DDBJ whole genome shotgun (WGS) entry which is preliminary data.</text>
</comment>
<name>A0A2M9BTD4_9BACT</name>
<dbReference type="EMBL" id="PGFA01000001">
    <property type="protein sequence ID" value="PJJ61191.1"/>
    <property type="molecule type" value="Genomic_DNA"/>
</dbReference>
<proteinExistence type="predicted"/>
<evidence type="ECO:0000313" key="2">
    <source>
        <dbReference type="Proteomes" id="UP000228535"/>
    </source>
</evidence>
<evidence type="ECO:0008006" key="3">
    <source>
        <dbReference type="Google" id="ProtNLM"/>
    </source>
</evidence>
<accession>A0A2M9BTD4</accession>